<sequence>MIDLSIKEFLGKLGSAAPVPGGGGAAALGGALCSALCSMVAALTSGKKKYAQYQEDIDRIARETAEITETMENLIEKDAEAFEPLSKAYGIPKEAPNREQVLEEALRVACTAPLEILREACRLVPLLEELAVKGSRLVLSDVGVSAAACAMALRSAALNVYINTKLMKDRAYAENINLETKRLCGEQAVRCESVYAAVEEALTGGNGE</sequence>
<proteinExistence type="predicted"/>
<evidence type="ECO:0000313" key="3">
    <source>
        <dbReference type="EMBL" id="HIU29528.1"/>
    </source>
</evidence>
<dbReference type="Gene3D" id="1.20.120.680">
    <property type="entry name" value="Formiminotetrahydrofolate cyclodeaminase monomer, up-and-down helical bundle"/>
    <property type="match status" value="1"/>
</dbReference>
<gene>
    <name evidence="3" type="ORF">IAD50_04430</name>
</gene>
<name>A0A9D1LAS1_9CLOT</name>
<feature type="coiled-coil region" evidence="1">
    <location>
        <begin position="50"/>
        <end position="77"/>
    </location>
</feature>
<dbReference type="InterPro" id="IPR007044">
    <property type="entry name" value="Cyclodeamin/CycHdrlase"/>
</dbReference>
<dbReference type="SUPFAM" id="SSF101262">
    <property type="entry name" value="Methenyltetrahydrofolate cyclohydrolase-like"/>
    <property type="match status" value="1"/>
</dbReference>
<reference evidence="3" key="2">
    <citation type="journal article" date="2021" name="PeerJ">
        <title>Extensive microbial diversity within the chicken gut microbiome revealed by metagenomics and culture.</title>
        <authorList>
            <person name="Gilroy R."/>
            <person name="Ravi A."/>
            <person name="Getino M."/>
            <person name="Pursley I."/>
            <person name="Horton D.L."/>
            <person name="Alikhan N.F."/>
            <person name="Baker D."/>
            <person name="Gharbi K."/>
            <person name="Hall N."/>
            <person name="Watson M."/>
            <person name="Adriaenssens E.M."/>
            <person name="Foster-Nyarko E."/>
            <person name="Jarju S."/>
            <person name="Secka A."/>
            <person name="Antonio M."/>
            <person name="Oren A."/>
            <person name="Chaudhuri R.R."/>
            <person name="La Ragione R."/>
            <person name="Hildebrand F."/>
            <person name="Pallen M.J."/>
        </authorList>
    </citation>
    <scope>NUCLEOTIDE SEQUENCE</scope>
    <source>
        <strain evidence="3">CHK195-4489</strain>
    </source>
</reference>
<evidence type="ECO:0000256" key="1">
    <source>
        <dbReference type="SAM" id="Coils"/>
    </source>
</evidence>
<dbReference type="AlphaFoldDB" id="A0A9D1LAS1"/>
<dbReference type="Proteomes" id="UP000824089">
    <property type="component" value="Unassembled WGS sequence"/>
</dbReference>
<protein>
    <submittedName>
        <fullName evidence="3">Cyclodeaminase/cyclohydrolase family protein</fullName>
    </submittedName>
</protein>
<feature type="domain" description="Cyclodeaminase/cyclohydrolase" evidence="2">
    <location>
        <begin position="5"/>
        <end position="180"/>
    </location>
</feature>
<evidence type="ECO:0000313" key="4">
    <source>
        <dbReference type="Proteomes" id="UP000824089"/>
    </source>
</evidence>
<keyword evidence="1" id="KW-0175">Coiled coil</keyword>
<organism evidence="3 4">
    <name type="scientific">Candidatus Egerieisoma faecipullorum</name>
    <dbReference type="NCBI Taxonomy" id="2840963"/>
    <lineage>
        <taxon>Bacteria</taxon>
        <taxon>Bacillati</taxon>
        <taxon>Bacillota</taxon>
        <taxon>Clostridia</taxon>
        <taxon>Eubacteriales</taxon>
        <taxon>Clostridiaceae</taxon>
        <taxon>Clostridiaceae incertae sedis</taxon>
        <taxon>Candidatus Egerieisoma</taxon>
    </lineage>
</organism>
<dbReference type="GO" id="GO:0003824">
    <property type="term" value="F:catalytic activity"/>
    <property type="evidence" value="ECO:0007669"/>
    <property type="project" value="InterPro"/>
</dbReference>
<dbReference type="EMBL" id="DVMM01000089">
    <property type="protein sequence ID" value="HIU29528.1"/>
    <property type="molecule type" value="Genomic_DNA"/>
</dbReference>
<dbReference type="Pfam" id="PF04961">
    <property type="entry name" value="FTCD_C"/>
    <property type="match status" value="1"/>
</dbReference>
<accession>A0A9D1LAS1</accession>
<evidence type="ECO:0000259" key="2">
    <source>
        <dbReference type="Pfam" id="PF04961"/>
    </source>
</evidence>
<reference evidence="3" key="1">
    <citation type="submission" date="2020-10" db="EMBL/GenBank/DDBJ databases">
        <authorList>
            <person name="Gilroy R."/>
        </authorList>
    </citation>
    <scope>NUCLEOTIDE SEQUENCE</scope>
    <source>
        <strain evidence="3">CHK195-4489</strain>
    </source>
</reference>
<comment type="caution">
    <text evidence="3">The sequence shown here is derived from an EMBL/GenBank/DDBJ whole genome shotgun (WGS) entry which is preliminary data.</text>
</comment>
<dbReference type="InterPro" id="IPR036178">
    <property type="entry name" value="Formintransfe-cycloase-like_sf"/>
</dbReference>